<feature type="domain" description="Peptidase C39" evidence="1">
    <location>
        <begin position="37"/>
        <end position="164"/>
    </location>
</feature>
<proteinExistence type="predicted"/>
<name>A0A6C0UBV2_9GAMM</name>
<dbReference type="Gene3D" id="3.90.70.10">
    <property type="entry name" value="Cysteine proteinases"/>
    <property type="match status" value="1"/>
</dbReference>
<dbReference type="Proteomes" id="UP000477680">
    <property type="component" value="Chromosome"/>
</dbReference>
<protein>
    <submittedName>
        <fullName evidence="2">C39 family peptidase</fullName>
    </submittedName>
</protein>
<dbReference type="KEGG" id="kim:G3T16_07760"/>
<dbReference type="InterPro" id="IPR005074">
    <property type="entry name" value="Peptidase_C39"/>
</dbReference>
<organism evidence="2 3">
    <name type="scientific">Kineobactrum salinum</name>
    <dbReference type="NCBI Taxonomy" id="2708301"/>
    <lineage>
        <taxon>Bacteria</taxon>
        <taxon>Pseudomonadati</taxon>
        <taxon>Pseudomonadota</taxon>
        <taxon>Gammaproteobacteria</taxon>
        <taxon>Cellvibrionales</taxon>
        <taxon>Halieaceae</taxon>
        <taxon>Kineobactrum</taxon>
    </lineage>
</organism>
<gene>
    <name evidence="2" type="ORF">G3T16_07760</name>
</gene>
<dbReference type="CDD" id="cd02423">
    <property type="entry name" value="Peptidase_C39G"/>
    <property type="match status" value="1"/>
</dbReference>
<dbReference type="GO" id="GO:0008233">
    <property type="term" value="F:peptidase activity"/>
    <property type="evidence" value="ECO:0007669"/>
    <property type="project" value="InterPro"/>
</dbReference>
<evidence type="ECO:0000313" key="3">
    <source>
        <dbReference type="Proteomes" id="UP000477680"/>
    </source>
</evidence>
<reference evidence="2 3" key="1">
    <citation type="submission" date="2020-02" db="EMBL/GenBank/DDBJ databases">
        <title>Genome sequencing for Kineobactrum sp. M2.</title>
        <authorList>
            <person name="Park S.-J."/>
        </authorList>
    </citation>
    <scope>NUCLEOTIDE SEQUENCE [LARGE SCALE GENOMIC DNA]</scope>
    <source>
        <strain evidence="2 3">M2</strain>
    </source>
</reference>
<keyword evidence="3" id="KW-1185">Reference proteome</keyword>
<dbReference type="EMBL" id="CP048711">
    <property type="protein sequence ID" value="QIB67584.1"/>
    <property type="molecule type" value="Genomic_DNA"/>
</dbReference>
<dbReference type="GO" id="GO:0016020">
    <property type="term" value="C:membrane"/>
    <property type="evidence" value="ECO:0007669"/>
    <property type="project" value="InterPro"/>
</dbReference>
<dbReference type="AlphaFoldDB" id="A0A6C0UBV2"/>
<evidence type="ECO:0000313" key="2">
    <source>
        <dbReference type="EMBL" id="QIB67584.1"/>
    </source>
</evidence>
<dbReference type="PROSITE" id="PS50990">
    <property type="entry name" value="PEPTIDASE_C39"/>
    <property type="match status" value="1"/>
</dbReference>
<dbReference type="GO" id="GO:0006508">
    <property type="term" value="P:proteolysis"/>
    <property type="evidence" value="ECO:0007669"/>
    <property type="project" value="InterPro"/>
</dbReference>
<accession>A0A6C0UBV2</accession>
<evidence type="ECO:0000259" key="1">
    <source>
        <dbReference type="PROSITE" id="PS50990"/>
    </source>
</evidence>
<sequence length="212" mass="23865">MSAIAVAMEIGGVAAGGHFTVPVTSFAERKFSTVYRQQYDFSCGSAALASLLTFHYRDPVSEREVFVDMFDHGDQNKIRRQGFSMLDMKHYLQRRGYRSNGFKVALEQLNVPAITIVNQQGYLHFVIIKGSRPREILVGDPSVGIKAIDRQQFEAMWENRILFLIEDGSHHASSTYHDDQAWEPRVRAPLAAGVDRSSLANSNLLRRGAFDL</sequence>
<dbReference type="Pfam" id="PF03412">
    <property type="entry name" value="Peptidase_C39"/>
    <property type="match status" value="1"/>
</dbReference>
<dbReference type="GO" id="GO:0005524">
    <property type="term" value="F:ATP binding"/>
    <property type="evidence" value="ECO:0007669"/>
    <property type="project" value="InterPro"/>
</dbReference>